<evidence type="ECO:0000313" key="5">
    <source>
        <dbReference type="Proteomes" id="UP000439903"/>
    </source>
</evidence>
<dbReference type="GO" id="GO:0016020">
    <property type="term" value="C:membrane"/>
    <property type="evidence" value="ECO:0007669"/>
    <property type="project" value="UniProtKB-SubCell"/>
</dbReference>
<evidence type="ECO:0000256" key="1">
    <source>
        <dbReference type="ARBA" id="ARBA00004370"/>
    </source>
</evidence>
<dbReference type="PANTHER" id="PTHR20963">
    <property type="entry name" value="MULTIPLE INOSITOL POLYPHOSPHATE PHOSPHATASE-RELATED"/>
    <property type="match status" value="1"/>
</dbReference>
<dbReference type="Gene3D" id="3.40.50.1240">
    <property type="entry name" value="Phosphoglycerate mutase-like"/>
    <property type="match status" value="1"/>
</dbReference>
<dbReference type="AlphaFoldDB" id="A0A8H3XKL7"/>
<proteinExistence type="predicted"/>
<accession>A0A8H3XKL7</accession>
<sequence>MERNYQLIPRGEMEPYFDGKQSFLRYNKFWKNVTKTRYDPEVVNFRLMLIQAMAFSEGLFNGVGPLDTCKNQPFYVWNIPANEDNIIEMYNNCLLANETVINNNPTYNEQTYTYANTTLKPIAERMTNDYGIYPPLNPEDDIIKSRYYWDMSIYYQYSYGNTLNEQTGCVYYTQLVNSVENYLNGSSIMVADLKNGHTHTMFLVLTILGAAKNPFPLSANLTLSQITD</sequence>
<keyword evidence="3" id="KW-0472">Membrane</keyword>
<organism evidence="4 5">
    <name type="scientific">Gigaspora margarita</name>
    <dbReference type="NCBI Taxonomy" id="4874"/>
    <lineage>
        <taxon>Eukaryota</taxon>
        <taxon>Fungi</taxon>
        <taxon>Fungi incertae sedis</taxon>
        <taxon>Mucoromycota</taxon>
        <taxon>Glomeromycotina</taxon>
        <taxon>Glomeromycetes</taxon>
        <taxon>Diversisporales</taxon>
        <taxon>Gigasporaceae</taxon>
        <taxon>Gigaspora</taxon>
    </lineage>
</organism>
<evidence type="ECO:0000256" key="2">
    <source>
        <dbReference type="ARBA" id="ARBA00022729"/>
    </source>
</evidence>
<dbReference type="Proteomes" id="UP000439903">
    <property type="component" value="Unassembled WGS sequence"/>
</dbReference>
<keyword evidence="5" id="KW-1185">Reference proteome</keyword>
<dbReference type="SUPFAM" id="SSF53254">
    <property type="entry name" value="Phosphoglycerate mutase-like"/>
    <property type="match status" value="1"/>
</dbReference>
<comment type="caution">
    <text evidence="4">The sequence shown here is derived from an EMBL/GenBank/DDBJ whole genome shotgun (WGS) entry which is preliminary data.</text>
</comment>
<evidence type="ECO:0000256" key="3">
    <source>
        <dbReference type="ARBA" id="ARBA00023136"/>
    </source>
</evidence>
<evidence type="ECO:0000313" key="4">
    <source>
        <dbReference type="EMBL" id="KAF0475505.1"/>
    </source>
</evidence>
<reference evidence="4 5" key="1">
    <citation type="journal article" date="2019" name="Environ. Microbiol.">
        <title>At the nexus of three kingdoms: the genome of the mycorrhizal fungus Gigaspora margarita provides insights into plant, endobacterial and fungal interactions.</title>
        <authorList>
            <person name="Venice F."/>
            <person name="Ghignone S."/>
            <person name="Salvioli di Fossalunga A."/>
            <person name="Amselem J."/>
            <person name="Novero M."/>
            <person name="Xianan X."/>
            <person name="Sedzielewska Toro K."/>
            <person name="Morin E."/>
            <person name="Lipzen A."/>
            <person name="Grigoriev I.V."/>
            <person name="Henrissat B."/>
            <person name="Martin F.M."/>
            <person name="Bonfante P."/>
        </authorList>
    </citation>
    <scope>NUCLEOTIDE SEQUENCE [LARGE SCALE GENOMIC DNA]</scope>
    <source>
        <strain evidence="4 5">BEG34</strain>
    </source>
</reference>
<dbReference type="GO" id="GO:0003993">
    <property type="term" value="F:acid phosphatase activity"/>
    <property type="evidence" value="ECO:0007669"/>
    <property type="project" value="TreeGrafter"/>
</dbReference>
<comment type="subcellular location">
    <subcellularLocation>
        <location evidence="1">Membrane</location>
    </subcellularLocation>
</comment>
<name>A0A8H3XKL7_GIGMA</name>
<protein>
    <submittedName>
        <fullName evidence="4">Phosphoglycerate mutase-like protein</fullName>
    </submittedName>
</protein>
<dbReference type="PANTHER" id="PTHR20963:SF8">
    <property type="entry name" value="MULTIPLE INOSITOL POLYPHOSPHATE PHOSPHATASE 1"/>
    <property type="match status" value="1"/>
</dbReference>
<dbReference type="OrthoDB" id="6509975at2759"/>
<gene>
    <name evidence="4" type="ORF">F8M41_024614</name>
</gene>
<dbReference type="InterPro" id="IPR029033">
    <property type="entry name" value="His_PPase_superfam"/>
</dbReference>
<keyword evidence="2" id="KW-0732">Signal</keyword>
<dbReference type="EMBL" id="WTPW01000845">
    <property type="protein sequence ID" value="KAF0475505.1"/>
    <property type="molecule type" value="Genomic_DNA"/>
</dbReference>